<dbReference type="EMBL" id="MRTP01000001">
    <property type="protein sequence ID" value="OMF58348.1"/>
    <property type="molecule type" value="Genomic_DNA"/>
</dbReference>
<keyword evidence="2" id="KW-1185">Reference proteome</keyword>
<dbReference type="RefSeq" id="WP_076167850.1">
    <property type="nucleotide sequence ID" value="NZ_MRTP01000001.1"/>
</dbReference>
<evidence type="ECO:0000313" key="2">
    <source>
        <dbReference type="Proteomes" id="UP000187172"/>
    </source>
</evidence>
<dbReference type="Proteomes" id="UP000187172">
    <property type="component" value="Unassembled WGS sequence"/>
</dbReference>
<evidence type="ECO:0000313" key="1">
    <source>
        <dbReference type="EMBL" id="OMF58348.1"/>
    </source>
</evidence>
<comment type="caution">
    <text evidence="1">The sequence shown here is derived from an EMBL/GenBank/DDBJ whole genome shotgun (WGS) entry which is preliminary data.</text>
</comment>
<name>A0A1R1F2M4_9BACL</name>
<proteinExistence type="predicted"/>
<protein>
    <submittedName>
        <fullName evidence="1">Uncharacterized protein</fullName>
    </submittedName>
</protein>
<sequence>MNPLLESLTGLKALNDQYIAADLMQDTQVRISLLAQCLLENPPLIQDSIANELQTAIEFLQRLTEYCVRKAWILPDASAQWEQDLKWAYKAVKMV</sequence>
<accession>A0A1R1F2M4</accession>
<gene>
    <name evidence="1" type="ORF">BK138_07415</name>
</gene>
<organism evidence="1 2">
    <name type="scientific">Paenibacillus rhizosphaerae</name>
    <dbReference type="NCBI Taxonomy" id="297318"/>
    <lineage>
        <taxon>Bacteria</taxon>
        <taxon>Bacillati</taxon>
        <taxon>Bacillota</taxon>
        <taxon>Bacilli</taxon>
        <taxon>Bacillales</taxon>
        <taxon>Paenibacillaceae</taxon>
        <taxon>Paenibacillus</taxon>
    </lineage>
</organism>
<reference evidence="1 2" key="1">
    <citation type="submission" date="2016-11" db="EMBL/GenBank/DDBJ databases">
        <title>Paenibacillus species isolates.</title>
        <authorList>
            <person name="Beno S.M."/>
        </authorList>
    </citation>
    <scope>NUCLEOTIDE SEQUENCE [LARGE SCALE GENOMIC DNA]</scope>
    <source>
        <strain evidence="1 2">FSL R5-0378</strain>
    </source>
</reference>
<dbReference type="AlphaFoldDB" id="A0A1R1F2M4"/>